<reference evidence="2" key="1">
    <citation type="submission" date="2022-02" db="EMBL/GenBank/DDBJ databases">
        <title>Atlantic sturgeon de novo genome assembly.</title>
        <authorList>
            <person name="Stock M."/>
            <person name="Klopp C."/>
            <person name="Guiguen Y."/>
            <person name="Cabau C."/>
            <person name="Parinello H."/>
            <person name="Santidrian Yebra-Pimentel E."/>
            <person name="Kuhl H."/>
            <person name="Dirks R.P."/>
            <person name="Guessner J."/>
            <person name="Wuertz S."/>
            <person name="Du K."/>
            <person name="Schartl M."/>
        </authorList>
    </citation>
    <scope>NUCLEOTIDE SEQUENCE</scope>
    <source>
        <strain evidence="2">STURGEONOMICS-FGT-2020</strain>
        <tissue evidence="2">Whole blood</tissue>
    </source>
</reference>
<feature type="signal peptide" evidence="1">
    <location>
        <begin position="1"/>
        <end position="22"/>
    </location>
</feature>
<evidence type="ECO:0000256" key="1">
    <source>
        <dbReference type="SAM" id="SignalP"/>
    </source>
</evidence>
<organism evidence="2 3">
    <name type="scientific">Acipenser oxyrinchus oxyrinchus</name>
    <dbReference type="NCBI Taxonomy" id="40147"/>
    <lineage>
        <taxon>Eukaryota</taxon>
        <taxon>Metazoa</taxon>
        <taxon>Chordata</taxon>
        <taxon>Craniata</taxon>
        <taxon>Vertebrata</taxon>
        <taxon>Euteleostomi</taxon>
        <taxon>Actinopterygii</taxon>
        <taxon>Chondrostei</taxon>
        <taxon>Acipenseriformes</taxon>
        <taxon>Acipenseridae</taxon>
        <taxon>Acipenser</taxon>
    </lineage>
</organism>
<protein>
    <recommendedName>
        <fullName evidence="4">CAMPATH-1 antigen</fullName>
    </recommendedName>
</protein>
<evidence type="ECO:0000313" key="3">
    <source>
        <dbReference type="Proteomes" id="UP001230051"/>
    </source>
</evidence>
<dbReference type="AlphaFoldDB" id="A0AAD8FUV9"/>
<comment type="caution">
    <text evidence="2">The sequence shown here is derived from an EMBL/GenBank/DDBJ whole genome shotgun (WGS) entry which is preliminary data.</text>
</comment>
<gene>
    <name evidence="2" type="ORF">AOXY_G25782</name>
</gene>
<dbReference type="Proteomes" id="UP001230051">
    <property type="component" value="Unassembled WGS sequence"/>
</dbReference>
<feature type="chain" id="PRO_5042142453" description="CAMPATH-1 antigen" evidence="1">
    <location>
        <begin position="23"/>
        <end position="72"/>
    </location>
</feature>
<evidence type="ECO:0008006" key="4">
    <source>
        <dbReference type="Google" id="ProtNLM"/>
    </source>
</evidence>
<proteinExistence type="predicted"/>
<evidence type="ECO:0000313" key="2">
    <source>
        <dbReference type="EMBL" id="KAK1156738.1"/>
    </source>
</evidence>
<accession>A0AAD8FUV9</accession>
<sequence>MKSLTLTLCALVLAALVSTTVAQNTTNTLPTGTSSSTAASDSTITAASPAMTASLRLFLGSLVSIFSFTLLH</sequence>
<dbReference type="EMBL" id="JAGXEW010000027">
    <property type="protein sequence ID" value="KAK1156738.1"/>
    <property type="molecule type" value="Genomic_DNA"/>
</dbReference>
<name>A0AAD8FUV9_ACIOX</name>
<keyword evidence="1" id="KW-0732">Signal</keyword>
<keyword evidence="3" id="KW-1185">Reference proteome</keyword>